<proteinExistence type="predicted"/>
<comment type="caution">
    <text evidence="1">The sequence shown here is derived from an EMBL/GenBank/DDBJ whole genome shotgun (WGS) entry which is preliminary data.</text>
</comment>
<dbReference type="AlphaFoldDB" id="X0RE58"/>
<accession>X0RE58</accession>
<organism evidence="1">
    <name type="scientific">marine sediment metagenome</name>
    <dbReference type="NCBI Taxonomy" id="412755"/>
    <lineage>
        <taxon>unclassified sequences</taxon>
        <taxon>metagenomes</taxon>
        <taxon>ecological metagenomes</taxon>
    </lineage>
</organism>
<reference evidence="1" key="1">
    <citation type="journal article" date="2014" name="Front. Microbiol.">
        <title>High frequency of phylogenetically diverse reductive dehalogenase-homologous genes in deep subseafloor sedimentary metagenomes.</title>
        <authorList>
            <person name="Kawai M."/>
            <person name="Futagami T."/>
            <person name="Toyoda A."/>
            <person name="Takaki Y."/>
            <person name="Nishi S."/>
            <person name="Hori S."/>
            <person name="Arai W."/>
            <person name="Tsubouchi T."/>
            <person name="Morono Y."/>
            <person name="Uchiyama I."/>
            <person name="Ito T."/>
            <person name="Fujiyama A."/>
            <person name="Inagaki F."/>
            <person name="Takami H."/>
        </authorList>
    </citation>
    <scope>NUCLEOTIDE SEQUENCE</scope>
    <source>
        <strain evidence="1">Expedition CK06-06</strain>
    </source>
</reference>
<dbReference type="EMBL" id="BARS01008764">
    <property type="protein sequence ID" value="GAF67224.1"/>
    <property type="molecule type" value="Genomic_DNA"/>
</dbReference>
<sequence length="72" mass="8544">MEVDDMVKWMSDEIGFEGRTFRIVRFEFRDMKLMAVCKVESKESPFLEHPHAPRIPEAVDYVFEPNELQVLP</sequence>
<protein>
    <submittedName>
        <fullName evidence="1">Uncharacterized protein</fullName>
    </submittedName>
</protein>
<name>X0RE58_9ZZZZ</name>
<gene>
    <name evidence="1" type="ORF">S01H1_16641</name>
</gene>
<evidence type="ECO:0000313" key="1">
    <source>
        <dbReference type="EMBL" id="GAF67224.1"/>
    </source>
</evidence>